<proteinExistence type="predicted"/>
<comment type="caution">
    <text evidence="2">The sequence shown here is derived from an EMBL/GenBank/DDBJ whole genome shotgun (WGS) entry which is preliminary data.</text>
</comment>
<gene>
    <name evidence="2" type="ORF">SDC9_79747</name>
</gene>
<dbReference type="EMBL" id="VSSQ01006581">
    <property type="protein sequence ID" value="MPM33178.1"/>
    <property type="molecule type" value="Genomic_DNA"/>
</dbReference>
<sequence length="77" mass="8731">MWFLSCSILNVFSLMESSEALVRISSHLICETISFSDKSPKSFKRVSRIILISEILLSFSIASFYLCIPHKSNQNVS</sequence>
<evidence type="ECO:0000256" key="1">
    <source>
        <dbReference type="SAM" id="Phobius"/>
    </source>
</evidence>
<dbReference type="AlphaFoldDB" id="A0A644YYR7"/>
<feature type="transmembrane region" description="Helical" evidence="1">
    <location>
        <begin position="46"/>
        <end position="68"/>
    </location>
</feature>
<keyword evidence="1" id="KW-0812">Transmembrane</keyword>
<reference evidence="2" key="1">
    <citation type="submission" date="2019-08" db="EMBL/GenBank/DDBJ databases">
        <authorList>
            <person name="Kucharzyk K."/>
            <person name="Murdoch R.W."/>
            <person name="Higgins S."/>
            <person name="Loffler F."/>
        </authorList>
    </citation>
    <scope>NUCLEOTIDE SEQUENCE</scope>
</reference>
<organism evidence="2">
    <name type="scientific">bioreactor metagenome</name>
    <dbReference type="NCBI Taxonomy" id="1076179"/>
    <lineage>
        <taxon>unclassified sequences</taxon>
        <taxon>metagenomes</taxon>
        <taxon>ecological metagenomes</taxon>
    </lineage>
</organism>
<evidence type="ECO:0000313" key="2">
    <source>
        <dbReference type="EMBL" id="MPM33178.1"/>
    </source>
</evidence>
<accession>A0A644YYR7</accession>
<protein>
    <submittedName>
        <fullName evidence="2">Uncharacterized protein</fullName>
    </submittedName>
</protein>
<keyword evidence="1" id="KW-0472">Membrane</keyword>
<keyword evidence="1" id="KW-1133">Transmembrane helix</keyword>
<name>A0A644YYR7_9ZZZZ</name>